<evidence type="ECO:0000313" key="4">
    <source>
        <dbReference type="Proteomes" id="UP000603708"/>
    </source>
</evidence>
<feature type="compositionally biased region" description="Low complexity" evidence="1">
    <location>
        <begin position="122"/>
        <end position="147"/>
    </location>
</feature>
<keyword evidence="2" id="KW-0812">Transmembrane</keyword>
<evidence type="ECO:0000256" key="2">
    <source>
        <dbReference type="SAM" id="Phobius"/>
    </source>
</evidence>
<feature type="transmembrane region" description="Helical" evidence="2">
    <location>
        <begin position="395"/>
        <end position="415"/>
    </location>
</feature>
<proteinExistence type="predicted"/>
<dbReference type="RefSeq" id="WP_189928809.1">
    <property type="nucleotide sequence ID" value="NZ_BNCD01000001.1"/>
</dbReference>
<feature type="region of interest" description="Disordered" evidence="1">
    <location>
        <begin position="1"/>
        <end position="393"/>
    </location>
</feature>
<reference evidence="3" key="2">
    <citation type="submission" date="2020-09" db="EMBL/GenBank/DDBJ databases">
        <authorList>
            <person name="Sun Q."/>
            <person name="Ohkuma M."/>
        </authorList>
    </citation>
    <scope>NUCLEOTIDE SEQUENCE</scope>
    <source>
        <strain evidence="3">JCM 5069</strain>
    </source>
</reference>
<feature type="compositionally biased region" description="Low complexity" evidence="1">
    <location>
        <begin position="155"/>
        <end position="177"/>
    </location>
</feature>
<dbReference type="AlphaFoldDB" id="A0A919KQY5"/>
<evidence type="ECO:0000313" key="3">
    <source>
        <dbReference type="EMBL" id="GHH68952.1"/>
    </source>
</evidence>
<comment type="caution">
    <text evidence="3">The sequence shown here is derived from an EMBL/GenBank/DDBJ whole genome shotgun (WGS) entry which is preliminary data.</text>
</comment>
<dbReference type="Proteomes" id="UP000603708">
    <property type="component" value="Unassembled WGS sequence"/>
</dbReference>
<feature type="region of interest" description="Disordered" evidence="1">
    <location>
        <begin position="546"/>
        <end position="565"/>
    </location>
</feature>
<reference evidence="3" key="1">
    <citation type="journal article" date="2014" name="Int. J. Syst. Evol. Microbiol.">
        <title>Complete genome sequence of Corynebacterium casei LMG S-19264T (=DSM 44701T), isolated from a smear-ripened cheese.</title>
        <authorList>
            <consortium name="US DOE Joint Genome Institute (JGI-PGF)"/>
            <person name="Walter F."/>
            <person name="Albersmeier A."/>
            <person name="Kalinowski J."/>
            <person name="Ruckert C."/>
        </authorList>
    </citation>
    <scope>NUCLEOTIDE SEQUENCE</scope>
    <source>
        <strain evidence="3">JCM 5069</strain>
    </source>
</reference>
<feature type="compositionally biased region" description="Low complexity" evidence="1">
    <location>
        <begin position="50"/>
        <end position="115"/>
    </location>
</feature>
<feature type="region of interest" description="Disordered" evidence="1">
    <location>
        <begin position="417"/>
        <end position="447"/>
    </location>
</feature>
<keyword evidence="2" id="KW-0472">Membrane</keyword>
<name>A0A919KQY5_9ACTN</name>
<feature type="compositionally biased region" description="Basic and acidic residues" evidence="1">
    <location>
        <begin position="1"/>
        <end position="11"/>
    </location>
</feature>
<protein>
    <submittedName>
        <fullName evidence="3">Uncharacterized protein</fullName>
    </submittedName>
</protein>
<sequence length="595" mass="58399">MTQSGHGEDPHLPAVRQPREGIVLPADGSGPLVPGATGDRTAPAGGSPWGQPWGPDQAAQPPAAPAGAPQDAWAGGPGLPEAAPPQWGTPGAAPQPPAHTHQQYQQQYQQPYGAGPLPPQAPAAGPAGADAGPAGYAPAGPGAQAHGPQGGAAGPYGHAGPLPPAAHGGAPQPAGPGAMPPGGPGGTPPFGQHGAVSAADRGAPLPQAGYNGAPPQAGPGVHAAGSVDEAATQYLPPVGNGAQGGPGALPPEMPAESTQRLGRVPQHGRHAGPPPAQAQHPDNQPTQYIAPVPAPPPGAPYGVRPGSPGDGQGEDRQPPAEFDSLFRTRSEQEGAGATQQLPRFEQPQGAGHPGPGHPHGAAAAGAPGGYGGGAHEDGHGRAAGRRGGASRSKGPLIAALGIGIVVLGVGAGALLSGGGDGDGDGDKKTVSATAPTGGASAAPDPGQAQATELDKLLADSNNSRDTVIGAVDDVKNCKDLGKAATDLRNAAKQRNGLVTRLSGLSVDKLANHTRLTSALNEAWKASAAADNHYAAWADQVSGRHGCHKGHARNTPQVAAGNKASGDATSAKETAAGLWNAIAEKYGLTSRDKSEL</sequence>
<dbReference type="EMBL" id="BNCD01000001">
    <property type="protein sequence ID" value="GHH68952.1"/>
    <property type="molecule type" value="Genomic_DNA"/>
</dbReference>
<accession>A0A919KQY5</accession>
<evidence type="ECO:0000256" key="1">
    <source>
        <dbReference type="SAM" id="MobiDB-lite"/>
    </source>
</evidence>
<feature type="compositionally biased region" description="Pro residues" evidence="1">
    <location>
        <begin position="178"/>
        <end position="187"/>
    </location>
</feature>
<gene>
    <name evidence="3" type="ORF">GCM10018793_00560</name>
</gene>
<feature type="compositionally biased region" description="Basic and acidic residues" evidence="1">
    <location>
        <begin position="313"/>
        <end position="332"/>
    </location>
</feature>
<keyword evidence="2" id="KW-1133">Transmembrane helix</keyword>
<organism evidence="3 4">
    <name type="scientific">Streptomyces sulfonofaciens</name>
    <dbReference type="NCBI Taxonomy" id="68272"/>
    <lineage>
        <taxon>Bacteria</taxon>
        <taxon>Bacillati</taxon>
        <taxon>Actinomycetota</taxon>
        <taxon>Actinomycetes</taxon>
        <taxon>Kitasatosporales</taxon>
        <taxon>Streptomycetaceae</taxon>
        <taxon>Streptomyces</taxon>
    </lineage>
</organism>
<feature type="compositionally biased region" description="Low complexity" evidence="1">
    <location>
        <begin position="431"/>
        <end position="443"/>
    </location>
</feature>
<keyword evidence="4" id="KW-1185">Reference proteome</keyword>